<dbReference type="RefSeq" id="XP_021296129.1">
    <property type="nucleotide sequence ID" value="XM_021440454.1"/>
</dbReference>
<gene>
    <name evidence="4" type="primary">LOC110425542</name>
</gene>
<evidence type="ECO:0000259" key="2">
    <source>
        <dbReference type="Pfam" id="PF07734"/>
    </source>
</evidence>
<proteinExistence type="predicted"/>
<protein>
    <submittedName>
        <fullName evidence="4">F-box protein CPR30-like</fullName>
    </submittedName>
</protein>
<dbReference type="InterPro" id="IPR036047">
    <property type="entry name" value="F-box-like_dom_sf"/>
</dbReference>
<dbReference type="CDD" id="cd22157">
    <property type="entry name" value="F-box_AtFBW1-like"/>
    <property type="match status" value="1"/>
</dbReference>
<dbReference type="GeneID" id="110425542"/>
<dbReference type="NCBIfam" id="TIGR01640">
    <property type="entry name" value="F_box_assoc_1"/>
    <property type="match status" value="1"/>
</dbReference>
<dbReference type="Pfam" id="PF00646">
    <property type="entry name" value="F-box"/>
    <property type="match status" value="1"/>
</dbReference>
<name>A0A6J1BCL9_9ROSI</name>
<dbReference type="SUPFAM" id="SSF81383">
    <property type="entry name" value="F-box domain"/>
    <property type="match status" value="1"/>
</dbReference>
<evidence type="ECO:0000313" key="3">
    <source>
        <dbReference type="Proteomes" id="UP000504621"/>
    </source>
</evidence>
<dbReference type="PANTHER" id="PTHR31672">
    <property type="entry name" value="BNACNNG10540D PROTEIN"/>
    <property type="match status" value="1"/>
</dbReference>
<dbReference type="Pfam" id="PF07734">
    <property type="entry name" value="FBA_1"/>
    <property type="match status" value="1"/>
</dbReference>
<dbReference type="SUPFAM" id="SSF50965">
    <property type="entry name" value="Galactose oxidase, central domain"/>
    <property type="match status" value="1"/>
</dbReference>
<accession>A0A6J1BCL9</accession>
<feature type="domain" description="F-box associated beta-propeller type 1" evidence="2">
    <location>
        <begin position="107"/>
        <end position="367"/>
    </location>
</feature>
<dbReference type="AlphaFoldDB" id="A0A6J1BCL9"/>
<organism evidence="3 4">
    <name type="scientific">Herrania umbratica</name>
    <dbReference type="NCBI Taxonomy" id="108875"/>
    <lineage>
        <taxon>Eukaryota</taxon>
        <taxon>Viridiplantae</taxon>
        <taxon>Streptophyta</taxon>
        <taxon>Embryophyta</taxon>
        <taxon>Tracheophyta</taxon>
        <taxon>Spermatophyta</taxon>
        <taxon>Magnoliopsida</taxon>
        <taxon>eudicotyledons</taxon>
        <taxon>Gunneridae</taxon>
        <taxon>Pentapetalae</taxon>
        <taxon>rosids</taxon>
        <taxon>malvids</taxon>
        <taxon>Malvales</taxon>
        <taxon>Malvaceae</taxon>
        <taxon>Byttnerioideae</taxon>
        <taxon>Herrania</taxon>
    </lineage>
</organism>
<dbReference type="InterPro" id="IPR001810">
    <property type="entry name" value="F-box_dom"/>
</dbReference>
<dbReference type="InterPro" id="IPR017451">
    <property type="entry name" value="F-box-assoc_interact_dom"/>
</dbReference>
<dbReference type="InterPro" id="IPR006527">
    <property type="entry name" value="F-box-assoc_dom_typ1"/>
</dbReference>
<evidence type="ECO:0000313" key="4">
    <source>
        <dbReference type="RefSeq" id="XP_021296129.1"/>
    </source>
</evidence>
<sequence length="375" mass="43414">MATESSNRDWPDDLLIEILVRLPVKAIIRFKCIGKTWRSLFETPSFVSQHRSISNKNSRFLICHAGTDANAGKVVMRLFSDRTLVSYQDLFPQMPQHIGYGYPVINVCDGLLCLCNSQSTIALWNPATREFRLLPQCNENISHIIDNCGQILGFGWDSLSNDYKVIYVSTYRDLEENTYKRHYAVYRMRTDSWRVLKGEDVEVVDNLGISFRNNNTCVNGVYYWTAFNLHHKVLAFHFGNEVFELIDWPTVPEPRYTDGELCGLPDDRISLWISNFDESGTSNDVWVLNNEGQYWTKLFRIGPFAGVFRMFGFFNKKIKDGVKVFVEAINGQLLLYDLDTQEFKDLNIILSTVWHLLEVYSYEESLAAVNKDRIQ</sequence>
<evidence type="ECO:0000259" key="1">
    <source>
        <dbReference type="Pfam" id="PF00646"/>
    </source>
</evidence>
<dbReference type="InterPro" id="IPR011043">
    <property type="entry name" value="Gal_Oxase/kelch_b-propeller"/>
</dbReference>
<dbReference type="InterPro" id="IPR050796">
    <property type="entry name" value="SCF_F-box_component"/>
</dbReference>
<keyword evidence="3" id="KW-1185">Reference proteome</keyword>
<dbReference type="PANTHER" id="PTHR31672:SF13">
    <property type="entry name" value="F-BOX PROTEIN CPR30-LIKE"/>
    <property type="match status" value="1"/>
</dbReference>
<feature type="domain" description="F-box" evidence="1">
    <location>
        <begin position="10"/>
        <end position="46"/>
    </location>
</feature>
<dbReference type="OrthoDB" id="1867629at2759"/>
<reference evidence="4" key="1">
    <citation type="submission" date="2025-08" db="UniProtKB">
        <authorList>
            <consortium name="RefSeq"/>
        </authorList>
    </citation>
    <scope>IDENTIFICATION</scope>
    <source>
        <tissue evidence="4">Leaf</tissue>
    </source>
</reference>
<dbReference type="Gene3D" id="1.20.1280.50">
    <property type="match status" value="1"/>
</dbReference>
<dbReference type="Proteomes" id="UP000504621">
    <property type="component" value="Unplaced"/>
</dbReference>